<keyword evidence="1" id="KW-0677">Repeat</keyword>
<reference evidence="5 6" key="1">
    <citation type="journal article" date="2019" name="Plant Biotechnol. J.">
        <title>The red bayberry genome and genetic basis of sex determination.</title>
        <authorList>
            <person name="Jia H.M."/>
            <person name="Jia H.J."/>
            <person name="Cai Q.L."/>
            <person name="Wang Y."/>
            <person name="Zhao H.B."/>
            <person name="Yang W.F."/>
            <person name="Wang G.Y."/>
            <person name="Li Y.H."/>
            <person name="Zhan D.L."/>
            <person name="Shen Y.T."/>
            <person name="Niu Q.F."/>
            <person name="Chang L."/>
            <person name="Qiu J."/>
            <person name="Zhao L."/>
            <person name="Xie H.B."/>
            <person name="Fu W.Y."/>
            <person name="Jin J."/>
            <person name="Li X.W."/>
            <person name="Jiao Y."/>
            <person name="Zhou C.C."/>
            <person name="Tu T."/>
            <person name="Chai C.Y."/>
            <person name="Gao J.L."/>
            <person name="Fan L.J."/>
            <person name="van de Weg E."/>
            <person name="Wang J.Y."/>
            <person name="Gao Z.S."/>
        </authorList>
    </citation>
    <scope>NUCLEOTIDE SEQUENCE [LARGE SCALE GENOMIC DNA]</scope>
    <source>
        <tissue evidence="5">Leaves</tissue>
    </source>
</reference>
<dbReference type="PANTHER" id="PTHR10288">
    <property type="entry name" value="KH DOMAIN CONTAINING RNA BINDING PROTEIN"/>
    <property type="match status" value="1"/>
</dbReference>
<protein>
    <recommendedName>
        <fullName evidence="4">K Homology domain-containing protein</fullName>
    </recommendedName>
</protein>
<name>A0A6A1V7Z8_9ROSI</name>
<feature type="domain" description="K Homology" evidence="4">
    <location>
        <begin position="369"/>
        <end position="439"/>
    </location>
</feature>
<dbReference type="Gene3D" id="3.30.310.210">
    <property type="match status" value="1"/>
</dbReference>
<dbReference type="InterPro" id="IPR004088">
    <property type="entry name" value="KH_dom_type_1"/>
</dbReference>
<dbReference type="CDD" id="cd22461">
    <property type="entry name" value="KH-I_PEPPER_like_rpt3"/>
    <property type="match status" value="1"/>
</dbReference>
<evidence type="ECO:0000256" key="3">
    <source>
        <dbReference type="SAM" id="MobiDB-lite"/>
    </source>
</evidence>
<evidence type="ECO:0000313" key="6">
    <source>
        <dbReference type="Proteomes" id="UP000516437"/>
    </source>
</evidence>
<organism evidence="5 6">
    <name type="scientific">Morella rubra</name>
    <name type="common">Chinese bayberry</name>
    <dbReference type="NCBI Taxonomy" id="262757"/>
    <lineage>
        <taxon>Eukaryota</taxon>
        <taxon>Viridiplantae</taxon>
        <taxon>Streptophyta</taxon>
        <taxon>Embryophyta</taxon>
        <taxon>Tracheophyta</taxon>
        <taxon>Spermatophyta</taxon>
        <taxon>Magnoliopsida</taxon>
        <taxon>eudicotyledons</taxon>
        <taxon>Gunneridae</taxon>
        <taxon>Pentapetalae</taxon>
        <taxon>rosids</taxon>
        <taxon>fabids</taxon>
        <taxon>Fagales</taxon>
        <taxon>Myricaceae</taxon>
        <taxon>Morella</taxon>
    </lineage>
</organism>
<dbReference type="OrthoDB" id="442947at2759"/>
<accession>A0A6A1V7Z8</accession>
<dbReference type="Pfam" id="PF00013">
    <property type="entry name" value="KH_1"/>
    <property type="match status" value="3"/>
</dbReference>
<evidence type="ECO:0000259" key="4">
    <source>
        <dbReference type="SMART" id="SM00322"/>
    </source>
</evidence>
<dbReference type="InterPro" id="IPR004087">
    <property type="entry name" value="KH_dom"/>
</dbReference>
<comment type="caution">
    <text evidence="5">The sequence shown here is derived from an EMBL/GenBank/DDBJ whole genome shotgun (WGS) entry which is preliminary data.</text>
</comment>
<evidence type="ECO:0000313" key="5">
    <source>
        <dbReference type="EMBL" id="KAB1208873.1"/>
    </source>
</evidence>
<dbReference type="Proteomes" id="UP000516437">
    <property type="component" value="Chromosome 6"/>
</dbReference>
<dbReference type="CDD" id="cd22459">
    <property type="entry name" value="KH-I_PEPPER_rpt1_like"/>
    <property type="match status" value="1"/>
</dbReference>
<feature type="region of interest" description="Disordered" evidence="3">
    <location>
        <begin position="441"/>
        <end position="481"/>
    </location>
</feature>
<proteinExistence type="predicted"/>
<dbReference type="CDD" id="cd22460">
    <property type="entry name" value="KH-I_PEPPER_rpt2_like"/>
    <property type="match status" value="1"/>
</dbReference>
<dbReference type="PROSITE" id="PS50084">
    <property type="entry name" value="KH_TYPE_1"/>
    <property type="match status" value="3"/>
</dbReference>
<feature type="compositionally biased region" description="Basic and acidic residues" evidence="3">
    <location>
        <begin position="60"/>
        <end position="72"/>
    </location>
</feature>
<keyword evidence="6" id="KW-1185">Reference proteome</keyword>
<evidence type="ECO:0000256" key="1">
    <source>
        <dbReference type="ARBA" id="ARBA00022737"/>
    </source>
</evidence>
<dbReference type="SUPFAM" id="SSF54791">
    <property type="entry name" value="Eukaryotic type KH-domain (KH-domain type I)"/>
    <property type="match status" value="3"/>
</dbReference>
<feature type="domain" description="K Homology" evidence="4">
    <location>
        <begin position="188"/>
        <end position="263"/>
    </location>
</feature>
<feature type="compositionally biased region" description="Acidic residues" evidence="3">
    <location>
        <begin position="1"/>
        <end position="11"/>
    </location>
</feature>
<dbReference type="InterPro" id="IPR036612">
    <property type="entry name" value="KH_dom_type_1_sf"/>
</dbReference>
<dbReference type="SMART" id="SM00322">
    <property type="entry name" value="KH"/>
    <property type="match status" value="3"/>
</dbReference>
<feature type="region of interest" description="Disordered" evidence="3">
    <location>
        <begin position="1"/>
        <end position="72"/>
    </location>
</feature>
<feature type="domain" description="K Homology" evidence="4">
    <location>
        <begin position="97"/>
        <end position="170"/>
    </location>
</feature>
<evidence type="ECO:0000256" key="2">
    <source>
        <dbReference type="PROSITE-ProRule" id="PRU00117"/>
    </source>
</evidence>
<gene>
    <name evidence="5" type="ORF">CJ030_MR6G011309</name>
</gene>
<dbReference type="Gene3D" id="3.30.1370.10">
    <property type="entry name" value="K Homology domain, type 1"/>
    <property type="match status" value="1"/>
</dbReference>
<sequence length="495" mass="52996">MASEDVNDVETADIHENSNPSSDVNEHETAYVPGNSIPSGNVNEHETADSPGNSNPSGDVNEHEAPDVREDSDALQKEGFENDLNGGEGKKWPGWPGENVFRMLVPVQKVGGIIGRRGEIVKKITEETKARIKILDGPPGTSERAVMVSAKEELELDMSPAMDALLRVHKQLVSVDSDSAHASSGTMGAVITRILVADTQAGILIGKQGSTIKSIQDASNCTIRVLGAEHLPTFALRDDSVVEIQGEPTGVHKAVELILSHLRKFLVDRSIIGVFEMQMQMPNVRANHNIPPHQSWGHPQGFPISAVAGPDFTSNSQYMQPSRQYDNYCPPAEMSALDNQHHQGPPMYGRDTSVGVRSSIGQPQQLVAAKVTHHIQIPLLYADTVIGASGANISYIRRASGASIAIQETRGMPGEMTVEINGSASQIQTAEQMIQNFMAEAASSTQNPTGGSMGQGYNAYPSHGSAYKSPQSTSGHAGHAPTSDYGLVYGNSYGY</sequence>
<dbReference type="EMBL" id="RXIC02000024">
    <property type="protein sequence ID" value="KAB1208873.1"/>
    <property type="molecule type" value="Genomic_DNA"/>
</dbReference>
<keyword evidence="2" id="KW-0694">RNA-binding</keyword>
<dbReference type="GO" id="GO:0003723">
    <property type="term" value="F:RNA binding"/>
    <property type="evidence" value="ECO:0007669"/>
    <property type="project" value="UniProtKB-UniRule"/>
</dbReference>
<dbReference type="AlphaFoldDB" id="A0A6A1V7Z8"/>